<proteinExistence type="predicted"/>
<dbReference type="EMBL" id="OU466857">
    <property type="protein sequence ID" value="CAH2038344.1"/>
    <property type="molecule type" value="Genomic_DNA"/>
</dbReference>
<dbReference type="InterPro" id="IPR004314">
    <property type="entry name" value="Neprosin"/>
</dbReference>
<sequence length="112" mass="12093">METKGSGKFPDEGFGKSAYFCNIQIVQENRTFLPLQDFNFTMGDTLRDSYTIKKAHNQASAGGSGSGSGKAVVTAAVTLLQLDVRLADAAADATNLFLFVWKSQPQLQPQDT</sequence>
<keyword evidence="3" id="KW-1185">Reference proteome</keyword>
<dbReference type="Proteomes" id="UP000836841">
    <property type="component" value="Chromosome 1"/>
</dbReference>
<feature type="domain" description="Neprosin PEP catalytic" evidence="1">
    <location>
        <begin position="5"/>
        <end position="58"/>
    </location>
</feature>
<evidence type="ECO:0000313" key="3">
    <source>
        <dbReference type="Proteomes" id="UP000836841"/>
    </source>
</evidence>
<evidence type="ECO:0000259" key="1">
    <source>
        <dbReference type="Pfam" id="PF03080"/>
    </source>
</evidence>
<organism evidence="2 3">
    <name type="scientific">Thlaspi arvense</name>
    <name type="common">Field penny-cress</name>
    <dbReference type="NCBI Taxonomy" id="13288"/>
    <lineage>
        <taxon>Eukaryota</taxon>
        <taxon>Viridiplantae</taxon>
        <taxon>Streptophyta</taxon>
        <taxon>Embryophyta</taxon>
        <taxon>Tracheophyta</taxon>
        <taxon>Spermatophyta</taxon>
        <taxon>Magnoliopsida</taxon>
        <taxon>eudicotyledons</taxon>
        <taxon>Gunneridae</taxon>
        <taxon>Pentapetalae</taxon>
        <taxon>rosids</taxon>
        <taxon>malvids</taxon>
        <taxon>Brassicales</taxon>
        <taxon>Brassicaceae</taxon>
        <taxon>Thlaspideae</taxon>
        <taxon>Thlaspi</taxon>
    </lineage>
</organism>
<dbReference type="Pfam" id="PF03080">
    <property type="entry name" value="Neprosin"/>
    <property type="match status" value="1"/>
</dbReference>
<evidence type="ECO:0000313" key="2">
    <source>
        <dbReference type="EMBL" id="CAH2038344.1"/>
    </source>
</evidence>
<gene>
    <name evidence="2" type="ORF">TAV2_LOCUS823</name>
</gene>
<accession>A0AAU9RFA8</accession>
<dbReference type="AlphaFoldDB" id="A0AAU9RFA8"/>
<name>A0AAU9RFA8_THLAR</name>
<reference evidence="2 3" key="1">
    <citation type="submission" date="2022-03" db="EMBL/GenBank/DDBJ databases">
        <authorList>
            <person name="Nunn A."/>
            <person name="Chopra R."/>
            <person name="Nunn A."/>
            <person name="Contreras Garrido A."/>
        </authorList>
    </citation>
    <scope>NUCLEOTIDE SEQUENCE [LARGE SCALE GENOMIC DNA]</scope>
</reference>
<protein>
    <recommendedName>
        <fullName evidence="1">Neprosin PEP catalytic domain-containing protein</fullName>
    </recommendedName>
</protein>